<reference evidence="2" key="1">
    <citation type="submission" date="2020-12" db="EMBL/GenBank/DDBJ databases">
        <title>Prauserella sp. ASG 168, a novel actinomycete isolated from cave rock.</title>
        <authorList>
            <person name="Suriyachadkun C."/>
        </authorList>
    </citation>
    <scope>NUCLEOTIDE SEQUENCE</scope>
    <source>
        <strain evidence="2">ASG 168</strain>
    </source>
</reference>
<dbReference type="InterPro" id="IPR034660">
    <property type="entry name" value="DinB/YfiT-like"/>
</dbReference>
<dbReference type="InterPro" id="IPR007061">
    <property type="entry name" value="MST-like"/>
</dbReference>
<dbReference type="AlphaFoldDB" id="A0A934V3X7"/>
<dbReference type="EMBL" id="JAENJH010000007">
    <property type="protein sequence ID" value="MBK1787766.1"/>
    <property type="molecule type" value="Genomic_DNA"/>
</dbReference>
<evidence type="ECO:0000313" key="2">
    <source>
        <dbReference type="EMBL" id="MBK1787766.1"/>
    </source>
</evidence>
<feature type="region of interest" description="Disordered" evidence="1">
    <location>
        <begin position="168"/>
        <end position="201"/>
    </location>
</feature>
<accession>A0A934V3X7</accession>
<protein>
    <submittedName>
        <fullName evidence="2">DinB family protein</fullName>
    </submittedName>
</protein>
<dbReference type="RefSeq" id="WP_200322736.1">
    <property type="nucleotide sequence ID" value="NZ_JAENJH010000007.1"/>
</dbReference>
<evidence type="ECO:0000256" key="1">
    <source>
        <dbReference type="SAM" id="MobiDB-lite"/>
    </source>
</evidence>
<keyword evidence="3" id="KW-1185">Reference proteome</keyword>
<dbReference type="Pfam" id="PF04978">
    <property type="entry name" value="MST"/>
    <property type="match status" value="1"/>
</dbReference>
<sequence length="201" mass="22213">MTAPDPKDTLHRYLQAGREAMLWKLDGLSEYAARRPLTPTGTNLLGLVKHLTGCEAGYFGDTFGRPLLDTLPWLRDLDNADADPNVDMWARADESRAEIVGRYQQVCEHADTTIRELALDSAGLVPHWPSDRANTTLHHILVHMTAETHRHAGHADIVRELLDGAVGRHPGDGSIAPGDQWREHRDRVERAAREAAGGDAP</sequence>
<name>A0A934V3X7_9PSEU</name>
<dbReference type="SUPFAM" id="SSF109854">
    <property type="entry name" value="DinB/YfiT-like putative metalloenzymes"/>
    <property type="match status" value="1"/>
</dbReference>
<gene>
    <name evidence="2" type="ORF">JHE00_25845</name>
</gene>
<comment type="caution">
    <text evidence="2">The sequence shown here is derived from an EMBL/GenBank/DDBJ whole genome shotgun (WGS) entry which is preliminary data.</text>
</comment>
<dbReference type="Gene3D" id="1.20.120.450">
    <property type="entry name" value="dinb family like domain"/>
    <property type="match status" value="1"/>
</dbReference>
<dbReference type="Proteomes" id="UP000635245">
    <property type="component" value="Unassembled WGS sequence"/>
</dbReference>
<organism evidence="2 3">
    <name type="scientific">Prauserella cavernicola</name>
    <dbReference type="NCBI Taxonomy" id="2800127"/>
    <lineage>
        <taxon>Bacteria</taxon>
        <taxon>Bacillati</taxon>
        <taxon>Actinomycetota</taxon>
        <taxon>Actinomycetes</taxon>
        <taxon>Pseudonocardiales</taxon>
        <taxon>Pseudonocardiaceae</taxon>
        <taxon>Prauserella</taxon>
    </lineage>
</organism>
<evidence type="ECO:0000313" key="3">
    <source>
        <dbReference type="Proteomes" id="UP000635245"/>
    </source>
</evidence>
<feature type="compositionally biased region" description="Basic and acidic residues" evidence="1">
    <location>
        <begin position="180"/>
        <end position="193"/>
    </location>
</feature>
<proteinExistence type="predicted"/>